<sequence length="146" mass="16937">MEDSQLLDEYVEIYMSAIKYVEDLVSQPTKAYKLSFEQFLIMKEIAEDSSVSLIDIAKKRGVTRGAISRQIRVLLKLDYISQSTDPSDRRRLILNLTPSGQQTVSELLPKVQERFSSWMMAFGKENAKQMLFLMNEFRQKVMAEEN</sequence>
<dbReference type="Proteomes" id="UP000239650">
    <property type="component" value="Unassembled WGS sequence"/>
</dbReference>
<name>A0A2H1MD58_LATSK</name>
<protein>
    <submittedName>
        <fullName evidence="5">HTH-type transcriptional regulator</fullName>
    </submittedName>
    <submittedName>
        <fullName evidence="6">MarR family transcriptional regulator</fullName>
    </submittedName>
</protein>
<evidence type="ECO:0000313" key="5">
    <source>
        <dbReference type="EMBL" id="SPE20618.1"/>
    </source>
</evidence>
<dbReference type="InterPro" id="IPR023187">
    <property type="entry name" value="Tscrpt_reg_MarR-type_CS"/>
</dbReference>
<dbReference type="SMART" id="SM00347">
    <property type="entry name" value="HTH_MARR"/>
    <property type="match status" value="1"/>
</dbReference>
<reference evidence="5 7" key="1">
    <citation type="submission" date="2018-02" db="EMBL/GenBank/DDBJ databases">
        <authorList>
            <person name="Rodrigo-Torres L."/>
            <person name="Arahal R. D."/>
            <person name="Lucena T."/>
        </authorList>
    </citation>
    <scope>NUCLEOTIDE SEQUENCE [LARGE SCALE GENOMIC DNA]</scope>
    <source>
        <strain evidence="5 7">CECT 9267</strain>
    </source>
</reference>
<dbReference type="InterPro" id="IPR036388">
    <property type="entry name" value="WH-like_DNA-bd_sf"/>
</dbReference>
<keyword evidence="2" id="KW-0238">DNA-binding</keyword>
<keyword evidence="1" id="KW-0805">Transcription regulation</keyword>
<dbReference type="AlphaFoldDB" id="A0A2H1MD58"/>
<dbReference type="InterPro" id="IPR036390">
    <property type="entry name" value="WH_DNA-bd_sf"/>
</dbReference>
<reference evidence="6" key="2">
    <citation type="submission" date="2023-04" db="EMBL/GenBank/DDBJ databases">
        <title>Novel strain of Lactilactobacillus sakei and use thereof.</title>
        <authorList>
            <person name="Kim S.Y."/>
        </authorList>
    </citation>
    <scope>NUCLEOTIDE SEQUENCE</scope>
    <source>
        <strain evidence="6">HUP1</strain>
    </source>
</reference>
<dbReference type="GeneID" id="57132568"/>
<dbReference type="EMBL" id="CP122959">
    <property type="protein sequence ID" value="WGI18947.1"/>
    <property type="molecule type" value="Genomic_DNA"/>
</dbReference>
<dbReference type="Proteomes" id="UP001179858">
    <property type="component" value="Chromosome"/>
</dbReference>
<proteinExistence type="predicted"/>
<dbReference type="PROSITE" id="PS50995">
    <property type="entry name" value="HTH_MARR_2"/>
    <property type="match status" value="1"/>
</dbReference>
<dbReference type="InterPro" id="IPR039422">
    <property type="entry name" value="MarR/SlyA-like"/>
</dbReference>
<evidence type="ECO:0000256" key="1">
    <source>
        <dbReference type="ARBA" id="ARBA00023015"/>
    </source>
</evidence>
<evidence type="ECO:0000259" key="4">
    <source>
        <dbReference type="PROSITE" id="PS50995"/>
    </source>
</evidence>
<dbReference type="EMBL" id="OKRC01000004">
    <property type="protein sequence ID" value="SPE20618.1"/>
    <property type="molecule type" value="Genomic_DNA"/>
</dbReference>
<evidence type="ECO:0000256" key="2">
    <source>
        <dbReference type="ARBA" id="ARBA00023125"/>
    </source>
</evidence>
<dbReference type="PANTHER" id="PTHR33164">
    <property type="entry name" value="TRANSCRIPTIONAL REGULATOR, MARR FAMILY"/>
    <property type="match status" value="1"/>
</dbReference>
<dbReference type="GO" id="GO:0003677">
    <property type="term" value="F:DNA binding"/>
    <property type="evidence" value="ECO:0007669"/>
    <property type="project" value="UniProtKB-KW"/>
</dbReference>
<organism evidence="5 7">
    <name type="scientific">Latilactobacillus sakei</name>
    <name type="common">Lactobacillus sakei</name>
    <dbReference type="NCBI Taxonomy" id="1599"/>
    <lineage>
        <taxon>Bacteria</taxon>
        <taxon>Bacillati</taxon>
        <taxon>Bacillota</taxon>
        <taxon>Bacilli</taxon>
        <taxon>Lactobacillales</taxon>
        <taxon>Lactobacillaceae</taxon>
        <taxon>Latilactobacillus</taxon>
    </lineage>
</organism>
<dbReference type="OMA" id="FEQWLIM"/>
<dbReference type="GO" id="GO:0006950">
    <property type="term" value="P:response to stress"/>
    <property type="evidence" value="ECO:0007669"/>
    <property type="project" value="TreeGrafter"/>
</dbReference>
<dbReference type="GO" id="GO:0003700">
    <property type="term" value="F:DNA-binding transcription factor activity"/>
    <property type="evidence" value="ECO:0007669"/>
    <property type="project" value="InterPro"/>
</dbReference>
<feature type="domain" description="HTH marR-type" evidence="4">
    <location>
        <begin position="7"/>
        <end position="139"/>
    </location>
</feature>
<dbReference type="RefSeq" id="WP_011375345.1">
    <property type="nucleotide sequence ID" value="NZ_CAKMCP010000005.1"/>
</dbReference>
<dbReference type="Pfam" id="PF01047">
    <property type="entry name" value="MarR"/>
    <property type="match status" value="1"/>
</dbReference>
<accession>A0A2H1MD58</accession>
<dbReference type="Gene3D" id="1.10.10.10">
    <property type="entry name" value="Winged helix-like DNA-binding domain superfamily/Winged helix DNA-binding domain"/>
    <property type="match status" value="1"/>
</dbReference>
<keyword evidence="3" id="KW-0804">Transcription</keyword>
<evidence type="ECO:0000256" key="3">
    <source>
        <dbReference type="ARBA" id="ARBA00023163"/>
    </source>
</evidence>
<gene>
    <name evidence="5" type="ORF">LAS9267_00978</name>
    <name evidence="6" type="ORF">QBD03_09405</name>
</gene>
<dbReference type="PANTHER" id="PTHR33164:SF43">
    <property type="entry name" value="HTH-TYPE TRANSCRIPTIONAL REPRESSOR YETL"/>
    <property type="match status" value="1"/>
</dbReference>
<evidence type="ECO:0000313" key="6">
    <source>
        <dbReference type="EMBL" id="WGI18947.1"/>
    </source>
</evidence>
<dbReference type="PROSITE" id="PS01117">
    <property type="entry name" value="HTH_MARR_1"/>
    <property type="match status" value="1"/>
</dbReference>
<evidence type="ECO:0000313" key="7">
    <source>
        <dbReference type="Proteomes" id="UP000239650"/>
    </source>
</evidence>
<dbReference type="SUPFAM" id="SSF46785">
    <property type="entry name" value="Winged helix' DNA-binding domain"/>
    <property type="match status" value="1"/>
</dbReference>
<dbReference type="InterPro" id="IPR000835">
    <property type="entry name" value="HTH_MarR-typ"/>
</dbReference>